<protein>
    <submittedName>
        <fullName evidence="1">Uncharacterized protein</fullName>
    </submittedName>
</protein>
<comment type="caution">
    <text evidence="1">The sequence shown here is derived from an EMBL/GenBank/DDBJ whole genome shotgun (WGS) entry which is preliminary data.</text>
</comment>
<dbReference type="Proteomes" id="UP000499080">
    <property type="component" value="Unassembled WGS sequence"/>
</dbReference>
<keyword evidence="2" id="KW-1185">Reference proteome</keyword>
<dbReference type="AlphaFoldDB" id="A0A4Y2C2I3"/>
<gene>
    <name evidence="1" type="ORF">AVEN_126874_1</name>
</gene>
<proteinExistence type="predicted"/>
<name>A0A4Y2C2I3_ARAVE</name>
<accession>A0A4Y2C2I3</accession>
<dbReference type="EMBL" id="BGPR01000135">
    <property type="protein sequence ID" value="GBL97975.1"/>
    <property type="molecule type" value="Genomic_DNA"/>
</dbReference>
<organism evidence="1 2">
    <name type="scientific">Araneus ventricosus</name>
    <name type="common">Orbweaver spider</name>
    <name type="synonym">Epeira ventricosa</name>
    <dbReference type="NCBI Taxonomy" id="182803"/>
    <lineage>
        <taxon>Eukaryota</taxon>
        <taxon>Metazoa</taxon>
        <taxon>Ecdysozoa</taxon>
        <taxon>Arthropoda</taxon>
        <taxon>Chelicerata</taxon>
        <taxon>Arachnida</taxon>
        <taxon>Araneae</taxon>
        <taxon>Araneomorphae</taxon>
        <taxon>Entelegynae</taxon>
        <taxon>Araneoidea</taxon>
        <taxon>Araneidae</taxon>
        <taxon>Araneus</taxon>
    </lineage>
</organism>
<evidence type="ECO:0000313" key="2">
    <source>
        <dbReference type="Proteomes" id="UP000499080"/>
    </source>
</evidence>
<sequence>MAGVTEAQASVMRRRRSCNVGGGAYTCPFMCPHKKKPNGVKSGSKEFLFRCHKSILFPNRSIVQPVNRCLRRLLVTWRERIQGSSNPEKRTSLWFVCSHQQQWVSECEADAKNIEHNPILTVQQTPQILMYTKTVLIAWKQRFLF</sequence>
<dbReference type="OrthoDB" id="8337705at2759"/>
<reference evidence="1 2" key="1">
    <citation type="journal article" date="2019" name="Sci. Rep.">
        <title>Orb-weaving spider Araneus ventricosus genome elucidates the spidroin gene catalogue.</title>
        <authorList>
            <person name="Kono N."/>
            <person name="Nakamura H."/>
            <person name="Ohtoshi R."/>
            <person name="Moran D.A.P."/>
            <person name="Shinohara A."/>
            <person name="Yoshida Y."/>
            <person name="Fujiwara M."/>
            <person name="Mori M."/>
            <person name="Tomita M."/>
            <person name="Arakawa K."/>
        </authorList>
    </citation>
    <scope>NUCLEOTIDE SEQUENCE [LARGE SCALE GENOMIC DNA]</scope>
</reference>
<evidence type="ECO:0000313" key="1">
    <source>
        <dbReference type="EMBL" id="GBL97975.1"/>
    </source>
</evidence>